<sequence>MLFLFLWNFSQSASSQEKQTKKDSIEKYDKIKKLSEKRKFTTFLKRIIFKPSKIKKKNETLVKKESLPNVDGKIIRKIRIITLDPFGRSDTDSTMAPKNWGERTGNKLHLKTKKFAIQNLLLFRRNSPYDTYKIKETERIIRSQRYVSKVTISGELVSTSNDSIDITVRVLDSWSLLPKFSISSSRVGVGFNDRNILGSGQQLEYKFTNRFDDGHNAHDALYTIPNIKNTFITTKLRYYNDLDDNYIKSISMERPFYSPLTKWAGGFILGQQFKRDTLQDANLKYEFQPFKYNTHDFWVGKAFNITGVSPKKERTTNLIVSGRFLNIDYTEKPSLAFDTINFFSDEKIVLMGLGINTREFVKDNYIFRNGNTEDVPIGRIYGITAGYQYKNKIWRPYVGAQASFGDYYKWGFLSTNFEIGTFFHQAKTYQTSISFQANYFTNLLTFGDWKLRQFIKPEVMIGINRANSIGDQLTINENYGIQGFNAAHYGKSKMVLTLQTQTYAPKEILGFRLNPYLNYSIAVLGNSTSGLLQNKYYSKVSLGVLISNDYLVFSSFQLSVSYYPTIPFQGENIFKTNTFQTSDIGLHSFELGKPKIIEYK</sequence>
<proteinExistence type="predicted"/>
<name>A0A6V6ZG87_9FLAO</name>
<dbReference type="RefSeq" id="WP_317041413.1">
    <property type="nucleotide sequence ID" value="NZ_CAIJDO010000349.1"/>
</dbReference>
<dbReference type="EMBL" id="CAIJDO010000349">
    <property type="protein sequence ID" value="CAD0009952.1"/>
    <property type="molecule type" value="Genomic_DNA"/>
</dbReference>
<evidence type="ECO:0008006" key="3">
    <source>
        <dbReference type="Google" id="ProtNLM"/>
    </source>
</evidence>
<reference evidence="1 2" key="1">
    <citation type="submission" date="2020-06" db="EMBL/GenBank/DDBJ databases">
        <authorList>
            <person name="Criscuolo A."/>
        </authorList>
    </citation>
    <scope>NUCLEOTIDE SEQUENCE [LARGE SCALE GENOMIC DNA]</scope>
    <source>
        <strain evidence="2">CIP 110025</strain>
    </source>
</reference>
<gene>
    <name evidence="1" type="ORF">FLACHUCJ7_04592</name>
</gene>
<dbReference type="AlphaFoldDB" id="A0A6V6ZG87"/>
<keyword evidence="2" id="KW-1185">Reference proteome</keyword>
<dbReference type="Gene3D" id="3.10.20.310">
    <property type="entry name" value="membrane protein fhac"/>
    <property type="match status" value="1"/>
</dbReference>
<organism evidence="1 2">
    <name type="scientific">Flavobacterium chungangense</name>
    <dbReference type="NCBI Taxonomy" id="554283"/>
    <lineage>
        <taxon>Bacteria</taxon>
        <taxon>Pseudomonadati</taxon>
        <taxon>Bacteroidota</taxon>
        <taxon>Flavobacteriia</taxon>
        <taxon>Flavobacteriales</taxon>
        <taxon>Flavobacteriaceae</taxon>
        <taxon>Flavobacterium</taxon>
    </lineage>
</organism>
<comment type="caution">
    <text evidence="1">The sequence shown here is derived from an EMBL/GenBank/DDBJ whole genome shotgun (WGS) entry which is preliminary data.</text>
</comment>
<protein>
    <recommendedName>
        <fullName evidence="3">Outer membrane protein assembly factor BamA</fullName>
    </recommendedName>
</protein>
<accession>A0A6V6ZG87</accession>
<evidence type="ECO:0000313" key="2">
    <source>
        <dbReference type="Proteomes" id="UP000556700"/>
    </source>
</evidence>
<evidence type="ECO:0000313" key="1">
    <source>
        <dbReference type="EMBL" id="CAD0009952.1"/>
    </source>
</evidence>
<dbReference type="Proteomes" id="UP000556700">
    <property type="component" value="Unassembled WGS sequence"/>
</dbReference>